<feature type="chain" id="PRO_5002428289" description="NigD-like C-terminal beta sandwich domain-containing protein" evidence="1">
    <location>
        <begin position="23"/>
        <end position="227"/>
    </location>
</feature>
<dbReference type="OrthoDB" id="1097285at2"/>
<dbReference type="InterPro" id="IPR035376">
    <property type="entry name" value="NigD_C"/>
</dbReference>
<dbReference type="InterPro" id="IPR038143">
    <property type="entry name" value="NigD-like_C_dom_sf"/>
</dbReference>
<dbReference type="AlphaFoldDB" id="A0A0E9LSV0"/>
<dbReference type="InterPro" id="IPR024299">
    <property type="entry name" value="NigD-like_OB_dom"/>
</dbReference>
<protein>
    <recommendedName>
        <fullName evidence="6">NigD-like C-terminal beta sandwich domain-containing protein</fullName>
    </recommendedName>
</protein>
<dbReference type="EMBL" id="BAZW01000150">
    <property type="protein sequence ID" value="GAO27910.1"/>
    <property type="molecule type" value="Genomic_DNA"/>
</dbReference>
<evidence type="ECO:0008006" key="6">
    <source>
        <dbReference type="Google" id="ProtNLM"/>
    </source>
</evidence>
<organism evidence="4 5">
    <name type="scientific">Geofilum rubicundum JCM 15548</name>
    <dbReference type="NCBI Taxonomy" id="1236989"/>
    <lineage>
        <taxon>Bacteria</taxon>
        <taxon>Pseudomonadati</taxon>
        <taxon>Bacteroidota</taxon>
        <taxon>Bacteroidia</taxon>
        <taxon>Marinilabiliales</taxon>
        <taxon>Marinilabiliaceae</taxon>
        <taxon>Geofilum</taxon>
    </lineage>
</organism>
<reference evidence="4 5" key="1">
    <citation type="journal article" date="2015" name="Microbes Environ.">
        <title>Distribution and evolution of nitrogen fixation genes in the phylum bacteroidetes.</title>
        <authorList>
            <person name="Inoue J."/>
            <person name="Oshima K."/>
            <person name="Suda W."/>
            <person name="Sakamoto M."/>
            <person name="Iino T."/>
            <person name="Noda S."/>
            <person name="Hongoh Y."/>
            <person name="Hattori M."/>
            <person name="Ohkuma M."/>
        </authorList>
    </citation>
    <scope>NUCLEOTIDE SEQUENCE [LARGE SCALE GENOMIC DNA]</scope>
    <source>
        <strain evidence="4">JCM 15548</strain>
    </source>
</reference>
<sequence length="227" mass="25665">MKKWIFFVMAIGLMMVMPGCNDDDEGYSLGDYWVTTATIDTEEVEPFLIITDNGDRLFPSATAVPGFGYDHGQRVWVSYTILGDGEGDVDHLVKVNDMVEILTKGIFDLTPEKADSIGNDPIRIKDYWFTDDYLTIRFAYSGGATIHYINLVRDVNNPENEDGLPVLEFRHNRNDDPYHYLMHGTVSFNLASLKDEAATSVDFVLKATDFDGHEPFEETLTYTYGAE</sequence>
<dbReference type="STRING" id="1236989.JCM15548_14784"/>
<name>A0A0E9LSV0_9BACT</name>
<dbReference type="Gene3D" id="2.40.50.500">
    <property type="entry name" value="NigD-like N-terminal OB domain"/>
    <property type="match status" value="1"/>
</dbReference>
<keyword evidence="1" id="KW-0732">Signal</keyword>
<feature type="domain" description="NigD-like N-terminal OB" evidence="2">
    <location>
        <begin position="37"/>
        <end position="101"/>
    </location>
</feature>
<dbReference type="Proteomes" id="UP000032900">
    <property type="component" value="Unassembled WGS sequence"/>
</dbReference>
<evidence type="ECO:0000256" key="1">
    <source>
        <dbReference type="SAM" id="SignalP"/>
    </source>
</evidence>
<keyword evidence="5" id="KW-1185">Reference proteome</keyword>
<evidence type="ECO:0000259" key="2">
    <source>
        <dbReference type="Pfam" id="PF12667"/>
    </source>
</evidence>
<dbReference type="Pfam" id="PF12667">
    <property type="entry name" value="NigD_N"/>
    <property type="match status" value="1"/>
</dbReference>
<feature type="signal peptide" evidence="1">
    <location>
        <begin position="1"/>
        <end position="22"/>
    </location>
</feature>
<evidence type="ECO:0000313" key="5">
    <source>
        <dbReference type="Proteomes" id="UP000032900"/>
    </source>
</evidence>
<dbReference type="Gene3D" id="2.60.40.2370">
    <property type="entry name" value="NigD-like, C-terminal beta sandwich domain"/>
    <property type="match status" value="1"/>
</dbReference>
<dbReference type="InterPro" id="IPR038179">
    <property type="entry name" value="NigD-like_N_sf"/>
</dbReference>
<proteinExistence type="predicted"/>
<dbReference type="Pfam" id="PF17415">
    <property type="entry name" value="NigD_C"/>
    <property type="match status" value="1"/>
</dbReference>
<gene>
    <name evidence="4" type="ORF">JCM15548_14784</name>
</gene>
<evidence type="ECO:0000259" key="3">
    <source>
        <dbReference type="Pfam" id="PF17415"/>
    </source>
</evidence>
<dbReference type="RefSeq" id="WP_062129076.1">
    <property type="nucleotide sequence ID" value="NZ_BAZW01000150.1"/>
</dbReference>
<evidence type="ECO:0000313" key="4">
    <source>
        <dbReference type="EMBL" id="GAO27910.1"/>
    </source>
</evidence>
<comment type="caution">
    <text evidence="4">The sequence shown here is derived from an EMBL/GenBank/DDBJ whole genome shotgun (WGS) entry which is preliminary data.</text>
</comment>
<feature type="domain" description="NigD-like C-terminal" evidence="3">
    <location>
        <begin position="106"/>
        <end position="214"/>
    </location>
</feature>
<accession>A0A0E9LSV0</accession>